<dbReference type="Pfam" id="PF01381">
    <property type="entry name" value="HTH_3"/>
    <property type="match status" value="1"/>
</dbReference>
<protein>
    <submittedName>
        <fullName evidence="4">XRE family transcriptional regulator</fullName>
    </submittedName>
</protein>
<dbReference type="SMART" id="SM00530">
    <property type="entry name" value="HTH_XRE"/>
    <property type="match status" value="1"/>
</dbReference>
<keyword evidence="2" id="KW-0472">Membrane</keyword>
<feature type="transmembrane region" description="Helical" evidence="2">
    <location>
        <begin position="122"/>
        <end position="145"/>
    </location>
</feature>
<dbReference type="OrthoDB" id="9801008at2"/>
<accession>A0A0V8QGP7</accession>
<dbReference type="PANTHER" id="PTHR46558:SF4">
    <property type="entry name" value="DNA-BIDING PHAGE PROTEIN"/>
    <property type="match status" value="1"/>
</dbReference>
<keyword evidence="2" id="KW-1133">Transmembrane helix</keyword>
<keyword evidence="2" id="KW-0812">Transmembrane</keyword>
<sequence length="155" mass="17244">MNFGEQIKKIRSENGLTQEQLATQLNVSRQTISSWENNRNLPDLEMVVKIAKVFNLSLDQLILGGSDMEHKLIQDGSETNRAKINRSIIIIGSILLCIGAACLFLKGITVEYIDSEGFLHEGFFLLPIGFLFLFSGAIAFAVAGIRNVKSFIMHK</sequence>
<dbReference type="AlphaFoldDB" id="A0A0V8QGP7"/>
<dbReference type="PANTHER" id="PTHR46558">
    <property type="entry name" value="TRACRIPTIONAL REGULATORY PROTEIN-RELATED-RELATED"/>
    <property type="match status" value="1"/>
</dbReference>
<evidence type="ECO:0000313" key="5">
    <source>
        <dbReference type="Proteomes" id="UP000054874"/>
    </source>
</evidence>
<organism evidence="4 5">
    <name type="scientific">Acetivibrio ethanolgignens</name>
    <dbReference type="NCBI Taxonomy" id="290052"/>
    <lineage>
        <taxon>Bacteria</taxon>
        <taxon>Bacillati</taxon>
        <taxon>Bacillota</taxon>
        <taxon>Clostridia</taxon>
        <taxon>Eubacteriales</taxon>
        <taxon>Oscillospiraceae</taxon>
        <taxon>Acetivibrio</taxon>
    </lineage>
</organism>
<dbReference type="Gene3D" id="1.10.260.40">
    <property type="entry name" value="lambda repressor-like DNA-binding domains"/>
    <property type="match status" value="1"/>
</dbReference>
<dbReference type="SUPFAM" id="SSF47413">
    <property type="entry name" value="lambda repressor-like DNA-binding domains"/>
    <property type="match status" value="1"/>
</dbReference>
<evidence type="ECO:0000313" key="4">
    <source>
        <dbReference type="EMBL" id="KSV59587.1"/>
    </source>
</evidence>
<keyword evidence="1" id="KW-0238">DNA-binding</keyword>
<reference evidence="4 5" key="1">
    <citation type="submission" date="2015-11" db="EMBL/GenBank/DDBJ databases">
        <title>Butyribacter intestini gen. nov., sp. nov., a butyric acid-producing bacterium of the family Lachnospiraceae isolated from the human faeces.</title>
        <authorList>
            <person name="Zou Y."/>
            <person name="Xue W."/>
            <person name="Luo G."/>
            <person name="Lv M."/>
        </authorList>
    </citation>
    <scope>NUCLEOTIDE SEQUENCE [LARGE SCALE GENOMIC DNA]</scope>
    <source>
        <strain evidence="4 5">ACET-33324</strain>
    </source>
</reference>
<proteinExistence type="predicted"/>
<dbReference type="CDD" id="cd00093">
    <property type="entry name" value="HTH_XRE"/>
    <property type="match status" value="1"/>
</dbReference>
<feature type="transmembrane region" description="Helical" evidence="2">
    <location>
        <begin position="88"/>
        <end position="110"/>
    </location>
</feature>
<dbReference type="PROSITE" id="PS50943">
    <property type="entry name" value="HTH_CROC1"/>
    <property type="match status" value="1"/>
</dbReference>
<evidence type="ECO:0000259" key="3">
    <source>
        <dbReference type="PROSITE" id="PS50943"/>
    </source>
</evidence>
<dbReference type="GO" id="GO:0003677">
    <property type="term" value="F:DNA binding"/>
    <property type="evidence" value="ECO:0007669"/>
    <property type="project" value="UniProtKB-KW"/>
</dbReference>
<dbReference type="InterPro" id="IPR001387">
    <property type="entry name" value="Cro/C1-type_HTH"/>
</dbReference>
<dbReference type="InterPro" id="IPR010982">
    <property type="entry name" value="Lambda_DNA-bd_dom_sf"/>
</dbReference>
<dbReference type="Pfam" id="PF13127">
    <property type="entry name" value="DUF3955"/>
    <property type="match status" value="1"/>
</dbReference>
<feature type="domain" description="HTH cro/C1-type" evidence="3">
    <location>
        <begin position="7"/>
        <end position="61"/>
    </location>
</feature>
<dbReference type="InterPro" id="IPR025016">
    <property type="entry name" value="DUF3955"/>
</dbReference>
<evidence type="ECO:0000256" key="2">
    <source>
        <dbReference type="SAM" id="Phobius"/>
    </source>
</evidence>
<keyword evidence="5" id="KW-1185">Reference proteome</keyword>
<evidence type="ECO:0000256" key="1">
    <source>
        <dbReference type="ARBA" id="ARBA00023125"/>
    </source>
</evidence>
<dbReference type="RefSeq" id="WP_058352118.1">
    <property type="nucleotide sequence ID" value="NZ_CABMMD010000112.1"/>
</dbReference>
<dbReference type="EMBL" id="LNAM01000112">
    <property type="protein sequence ID" value="KSV59587.1"/>
    <property type="molecule type" value="Genomic_DNA"/>
</dbReference>
<gene>
    <name evidence="4" type="ORF">ASU35_00930</name>
</gene>
<dbReference type="STRING" id="290052.ASU35_00930"/>
<comment type="caution">
    <text evidence="4">The sequence shown here is derived from an EMBL/GenBank/DDBJ whole genome shotgun (WGS) entry which is preliminary data.</text>
</comment>
<dbReference type="Proteomes" id="UP000054874">
    <property type="component" value="Unassembled WGS sequence"/>
</dbReference>
<name>A0A0V8QGP7_9FIRM</name>